<dbReference type="SUPFAM" id="SSF53098">
    <property type="entry name" value="Ribonuclease H-like"/>
    <property type="match status" value="1"/>
</dbReference>
<dbReference type="InterPro" id="IPR012337">
    <property type="entry name" value="RNaseH-like_sf"/>
</dbReference>
<accession>A0A081ACH2</accession>
<protein>
    <recommendedName>
        <fullName evidence="1">HAT C-terminal dimerisation domain-containing protein</fullName>
    </recommendedName>
</protein>
<organism evidence="2 3">
    <name type="scientific">Phytophthora nicotianae P1976</name>
    <dbReference type="NCBI Taxonomy" id="1317066"/>
    <lineage>
        <taxon>Eukaryota</taxon>
        <taxon>Sar</taxon>
        <taxon>Stramenopiles</taxon>
        <taxon>Oomycota</taxon>
        <taxon>Peronosporomycetes</taxon>
        <taxon>Peronosporales</taxon>
        <taxon>Peronosporaceae</taxon>
        <taxon>Phytophthora</taxon>
    </lineage>
</organism>
<name>A0A081ACH2_PHYNI</name>
<feature type="domain" description="HAT C-terminal dimerisation" evidence="1">
    <location>
        <begin position="18"/>
        <end position="85"/>
    </location>
</feature>
<dbReference type="AlphaFoldDB" id="A0A081ACH2"/>
<comment type="caution">
    <text evidence="2">The sequence shown here is derived from an EMBL/GenBank/DDBJ whole genome shotgun (WGS) entry which is preliminary data.</text>
</comment>
<sequence>MSIDSQNGMHWALLRLYKHIDVLKWFRDVGEKQFPSIALLARIHLGKISSSTYQERVFSTGGIVMGPLRTRTDGRRAERQLLLRHNRDELVKMKQDAWKATSQK</sequence>
<evidence type="ECO:0000313" key="3">
    <source>
        <dbReference type="Proteomes" id="UP000028582"/>
    </source>
</evidence>
<dbReference type="GO" id="GO:0046983">
    <property type="term" value="F:protein dimerization activity"/>
    <property type="evidence" value="ECO:0007669"/>
    <property type="project" value="InterPro"/>
</dbReference>
<dbReference type="InterPro" id="IPR008906">
    <property type="entry name" value="HATC_C_dom"/>
</dbReference>
<gene>
    <name evidence="2" type="ORF">F444_08062</name>
</gene>
<evidence type="ECO:0000313" key="2">
    <source>
        <dbReference type="EMBL" id="ETO76583.1"/>
    </source>
</evidence>
<evidence type="ECO:0000259" key="1">
    <source>
        <dbReference type="Pfam" id="PF05699"/>
    </source>
</evidence>
<dbReference type="Proteomes" id="UP000028582">
    <property type="component" value="Unassembled WGS sequence"/>
</dbReference>
<reference evidence="2 3" key="1">
    <citation type="submission" date="2013-11" db="EMBL/GenBank/DDBJ databases">
        <title>The Genome Sequence of Phytophthora parasitica P1976.</title>
        <authorList>
            <consortium name="The Broad Institute Genomics Platform"/>
            <person name="Russ C."/>
            <person name="Tyler B."/>
            <person name="Panabieres F."/>
            <person name="Shan W."/>
            <person name="Tripathy S."/>
            <person name="Grunwald N."/>
            <person name="Machado M."/>
            <person name="Johnson C.S."/>
            <person name="Walker B."/>
            <person name="Young S."/>
            <person name="Zeng Q."/>
            <person name="Gargeya S."/>
            <person name="Fitzgerald M."/>
            <person name="Haas B."/>
            <person name="Abouelleil A."/>
            <person name="Allen A.W."/>
            <person name="Alvarado L."/>
            <person name="Arachchi H.M."/>
            <person name="Berlin A.M."/>
            <person name="Chapman S.B."/>
            <person name="Gainer-Dewar J."/>
            <person name="Goldberg J."/>
            <person name="Griggs A."/>
            <person name="Gujja S."/>
            <person name="Hansen M."/>
            <person name="Howarth C."/>
            <person name="Imamovic A."/>
            <person name="Ireland A."/>
            <person name="Larimer J."/>
            <person name="McCowan C."/>
            <person name="Murphy C."/>
            <person name="Pearson M."/>
            <person name="Poon T.W."/>
            <person name="Priest M."/>
            <person name="Roberts A."/>
            <person name="Saif S."/>
            <person name="Shea T."/>
            <person name="Sisk P."/>
            <person name="Sykes S."/>
            <person name="Wortman J."/>
            <person name="Nusbaum C."/>
            <person name="Birren B."/>
        </authorList>
    </citation>
    <scope>NUCLEOTIDE SEQUENCE [LARGE SCALE GENOMIC DNA]</scope>
    <source>
        <strain evidence="2 3">P1976</strain>
    </source>
</reference>
<dbReference type="Pfam" id="PF05699">
    <property type="entry name" value="Dimer_Tnp_hAT"/>
    <property type="match status" value="1"/>
</dbReference>
<dbReference type="EMBL" id="ANJA01001521">
    <property type="protein sequence ID" value="ETO76583.1"/>
    <property type="molecule type" value="Genomic_DNA"/>
</dbReference>
<proteinExistence type="predicted"/>